<dbReference type="PANTHER" id="PTHR43459">
    <property type="entry name" value="ENOYL-COA HYDRATASE"/>
    <property type="match status" value="1"/>
</dbReference>
<dbReference type="InterPro" id="IPR001753">
    <property type="entry name" value="Enoyl-CoA_hydra/iso"/>
</dbReference>
<reference evidence="1 2" key="1">
    <citation type="submission" date="2022-01" db="EMBL/GenBank/DDBJ databases">
        <title>Alkalihalobacillus sp. EGI L200015, a novel bacterium isolated from a salt lake sediment.</title>
        <authorList>
            <person name="Gao L."/>
            <person name="Fang B.-Z."/>
            <person name="Li W.-J."/>
        </authorList>
    </citation>
    <scope>NUCLEOTIDE SEQUENCE [LARGE SCALE GENOMIC DNA]</scope>
    <source>
        <strain evidence="1 2">KCTC 12718</strain>
    </source>
</reference>
<keyword evidence="2" id="KW-1185">Reference proteome</keyword>
<dbReference type="InterPro" id="IPR029045">
    <property type="entry name" value="ClpP/crotonase-like_dom_sf"/>
</dbReference>
<organism evidence="1 2">
    <name type="scientific">Pseudalkalibacillus berkeleyi</name>
    <dbReference type="NCBI Taxonomy" id="1069813"/>
    <lineage>
        <taxon>Bacteria</taxon>
        <taxon>Bacillati</taxon>
        <taxon>Bacillota</taxon>
        <taxon>Bacilli</taxon>
        <taxon>Bacillales</taxon>
        <taxon>Fictibacillaceae</taxon>
        <taxon>Pseudalkalibacillus</taxon>
    </lineage>
</organism>
<evidence type="ECO:0000313" key="2">
    <source>
        <dbReference type="Proteomes" id="UP001649381"/>
    </source>
</evidence>
<protein>
    <submittedName>
        <fullName evidence="1">Enoyl-CoA hydratase-related protein</fullName>
    </submittedName>
</protein>
<dbReference type="RefSeq" id="WP_236335085.1">
    <property type="nucleotide sequence ID" value="NZ_JAKIJS010000001.1"/>
</dbReference>
<gene>
    <name evidence="1" type="ORF">L2716_12010</name>
</gene>
<dbReference type="Proteomes" id="UP001649381">
    <property type="component" value="Unassembled WGS sequence"/>
</dbReference>
<accession>A0ABS9H3R9</accession>
<dbReference type="Pfam" id="PF00378">
    <property type="entry name" value="ECH_1"/>
    <property type="match status" value="1"/>
</dbReference>
<evidence type="ECO:0000313" key="1">
    <source>
        <dbReference type="EMBL" id="MCF6138455.1"/>
    </source>
</evidence>
<name>A0ABS9H3R9_9BACL</name>
<dbReference type="CDD" id="cd06558">
    <property type="entry name" value="crotonase-like"/>
    <property type="match status" value="1"/>
</dbReference>
<dbReference type="SUPFAM" id="SSF52096">
    <property type="entry name" value="ClpP/crotonase"/>
    <property type="match status" value="1"/>
</dbReference>
<proteinExistence type="predicted"/>
<sequence length="256" mass="28635">MNRTIELIKMEVKDEVIHLEFNRPDRLNALNVEMIDCFVERLEEVIHMKQKVIILSGVGTAFSSGGDIQAMSSSISDVLFQEIMGKVKEMILKVYTLPKIVISAVHGPAAGLGFSLALASDYIVASNDAKFGLNFIHIGLVADGGCHFLLKNRIGYQNTKHAIWKGKTFHAKEAYDLGIIDFLVDDHPYDQATELVSSTLQMSFEAQIESKLILNATEVLELTKVLDLECDAQCRMRKSDEHIHRIQAFLKKSKKG</sequence>
<dbReference type="EMBL" id="JAKIJS010000001">
    <property type="protein sequence ID" value="MCF6138455.1"/>
    <property type="molecule type" value="Genomic_DNA"/>
</dbReference>
<dbReference type="Gene3D" id="3.90.226.10">
    <property type="entry name" value="2-enoyl-CoA Hydratase, Chain A, domain 1"/>
    <property type="match status" value="1"/>
</dbReference>
<dbReference type="PANTHER" id="PTHR43459:SF1">
    <property type="entry name" value="EG:BACN32G11.4 PROTEIN"/>
    <property type="match status" value="1"/>
</dbReference>
<comment type="caution">
    <text evidence="1">The sequence shown here is derived from an EMBL/GenBank/DDBJ whole genome shotgun (WGS) entry which is preliminary data.</text>
</comment>